<evidence type="ECO:0000256" key="8">
    <source>
        <dbReference type="ARBA" id="ARBA00022840"/>
    </source>
</evidence>
<dbReference type="Pfam" id="PF06580">
    <property type="entry name" value="His_kinase"/>
    <property type="match status" value="1"/>
</dbReference>
<dbReference type="InterPro" id="IPR050640">
    <property type="entry name" value="Bact_2-comp_sensor_kinase"/>
</dbReference>
<dbReference type="GO" id="GO:0005886">
    <property type="term" value="C:plasma membrane"/>
    <property type="evidence" value="ECO:0007669"/>
    <property type="project" value="UniProtKB-SubCell"/>
</dbReference>
<keyword evidence="10" id="KW-0902">Two-component regulatory system</keyword>
<reference evidence="15 16" key="1">
    <citation type="submission" date="2018-08" db="EMBL/GenBank/DDBJ databases">
        <title>A genome reference for cultivated species of the human gut microbiota.</title>
        <authorList>
            <person name="Zou Y."/>
            <person name="Xue W."/>
            <person name="Luo G."/>
        </authorList>
    </citation>
    <scope>NUCLEOTIDE SEQUENCE [LARGE SCALE GENOMIC DNA]</scope>
    <source>
        <strain evidence="15 16">AM34-3LB</strain>
    </source>
</reference>
<evidence type="ECO:0000259" key="14">
    <source>
        <dbReference type="Pfam" id="PF06580"/>
    </source>
</evidence>
<evidence type="ECO:0000256" key="12">
    <source>
        <dbReference type="SAM" id="Phobius"/>
    </source>
</evidence>
<organism evidence="15 16">
    <name type="scientific">Anaerobutyricum hallii</name>
    <dbReference type="NCBI Taxonomy" id="39488"/>
    <lineage>
        <taxon>Bacteria</taxon>
        <taxon>Bacillati</taxon>
        <taxon>Bacillota</taxon>
        <taxon>Clostridia</taxon>
        <taxon>Lachnospirales</taxon>
        <taxon>Lachnospiraceae</taxon>
        <taxon>Anaerobutyricum</taxon>
    </lineage>
</organism>
<evidence type="ECO:0000256" key="11">
    <source>
        <dbReference type="ARBA" id="ARBA00023136"/>
    </source>
</evidence>
<keyword evidence="16" id="KW-1185">Reference proteome</keyword>
<feature type="domain" description="Histidine kinase/HSP90-like ATPase" evidence="13">
    <location>
        <begin position="403"/>
        <end position="510"/>
    </location>
</feature>
<keyword evidence="2" id="KW-1003">Cell membrane</keyword>
<dbReference type="GO" id="GO:0005524">
    <property type="term" value="F:ATP binding"/>
    <property type="evidence" value="ECO:0007669"/>
    <property type="project" value="UniProtKB-KW"/>
</dbReference>
<evidence type="ECO:0000256" key="9">
    <source>
        <dbReference type="ARBA" id="ARBA00022989"/>
    </source>
</evidence>
<dbReference type="InterPro" id="IPR036890">
    <property type="entry name" value="HATPase_C_sf"/>
</dbReference>
<evidence type="ECO:0000313" key="16">
    <source>
        <dbReference type="Proteomes" id="UP000284621"/>
    </source>
</evidence>
<dbReference type="Proteomes" id="UP000284621">
    <property type="component" value="Unassembled WGS sequence"/>
</dbReference>
<dbReference type="EMBL" id="QSID01000006">
    <property type="protein sequence ID" value="RHC65870.1"/>
    <property type="molecule type" value="Genomic_DNA"/>
</dbReference>
<keyword evidence="6" id="KW-0547">Nucleotide-binding</keyword>
<name>A0A414B6H7_9FIRM</name>
<evidence type="ECO:0000313" key="15">
    <source>
        <dbReference type="EMBL" id="RHC65870.1"/>
    </source>
</evidence>
<comment type="subcellular location">
    <subcellularLocation>
        <location evidence="1">Cell membrane</location>
        <topology evidence="1">Multi-pass membrane protein</topology>
    </subcellularLocation>
</comment>
<evidence type="ECO:0000256" key="2">
    <source>
        <dbReference type="ARBA" id="ARBA00022475"/>
    </source>
</evidence>
<comment type="caution">
    <text evidence="15">The sequence shown here is derived from an EMBL/GenBank/DDBJ whole genome shotgun (WGS) entry which is preliminary data.</text>
</comment>
<keyword evidence="8" id="KW-0067">ATP-binding</keyword>
<feature type="domain" description="Signal transduction histidine kinase internal region" evidence="14">
    <location>
        <begin position="306"/>
        <end position="383"/>
    </location>
</feature>
<accession>A0A414B6H7</accession>
<dbReference type="GO" id="GO:0000155">
    <property type="term" value="F:phosphorelay sensor kinase activity"/>
    <property type="evidence" value="ECO:0007669"/>
    <property type="project" value="InterPro"/>
</dbReference>
<keyword evidence="7" id="KW-0418">Kinase</keyword>
<evidence type="ECO:0000256" key="7">
    <source>
        <dbReference type="ARBA" id="ARBA00022777"/>
    </source>
</evidence>
<gene>
    <name evidence="15" type="ORF">DW833_06665</name>
</gene>
<dbReference type="RefSeq" id="WP_118380949.1">
    <property type="nucleotide sequence ID" value="NZ_CAJLIF010000002.1"/>
</dbReference>
<evidence type="ECO:0000256" key="6">
    <source>
        <dbReference type="ARBA" id="ARBA00022741"/>
    </source>
</evidence>
<dbReference type="Gene3D" id="3.30.565.10">
    <property type="entry name" value="Histidine kinase-like ATPase, C-terminal domain"/>
    <property type="match status" value="1"/>
</dbReference>
<keyword evidence="3" id="KW-0597">Phosphoprotein</keyword>
<keyword evidence="9 12" id="KW-1133">Transmembrane helix</keyword>
<keyword evidence="5 12" id="KW-0812">Transmembrane</keyword>
<dbReference type="InterPro" id="IPR003594">
    <property type="entry name" value="HATPase_dom"/>
</dbReference>
<evidence type="ECO:0000256" key="3">
    <source>
        <dbReference type="ARBA" id="ARBA00022553"/>
    </source>
</evidence>
<keyword evidence="11 12" id="KW-0472">Membrane</keyword>
<dbReference type="PANTHER" id="PTHR34220">
    <property type="entry name" value="SENSOR HISTIDINE KINASE YPDA"/>
    <property type="match status" value="1"/>
</dbReference>
<keyword evidence="4" id="KW-0808">Transferase</keyword>
<feature type="transmembrane region" description="Helical" evidence="12">
    <location>
        <begin position="258"/>
        <end position="281"/>
    </location>
</feature>
<evidence type="ECO:0000259" key="13">
    <source>
        <dbReference type="Pfam" id="PF02518"/>
    </source>
</evidence>
<dbReference type="Pfam" id="PF02518">
    <property type="entry name" value="HATPase_c"/>
    <property type="match status" value="1"/>
</dbReference>
<protein>
    <submittedName>
        <fullName evidence="15">Uncharacterized protein</fullName>
    </submittedName>
</protein>
<dbReference type="InterPro" id="IPR010559">
    <property type="entry name" value="Sig_transdc_His_kin_internal"/>
</dbReference>
<proteinExistence type="predicted"/>
<evidence type="ECO:0000256" key="4">
    <source>
        <dbReference type="ARBA" id="ARBA00022679"/>
    </source>
</evidence>
<dbReference type="AlphaFoldDB" id="A0A414B6H7"/>
<sequence length="516" mass="60416">MEKLKKRLLGLLVILILVISVLSTVYNVYAVGKEYQLNTQLNNNNLKIYIQKIESSLEDIENMLMMEAQADVQLKYIMKANSELDYYTALVNKKSQFSDEINKYQYLDGIGLFDGKNELYIGVKGKYLSTGEHTNIKTHLKDIITSFEMTKMDIWFPVQIQSQYYLIRMIQIQNIYIFTWVTPKHLLSDFQNIKGQRYYFLCKESGTILNKENQVDLVQIKGDVAKIRGNNYIVYGSPFKKSSYKFAMLERGNAREILFQRIITSITVIWLIGLGILFIVWRFTKEIFIEPVENIIMKKELQKNKAQLQFLQIQMNPHFLNNCLSLIRNMIIFEENEEAEKAVLLLGHYTRNSLCTEVTVDIEKELEHVNYWYELQKLRLEGRIKINISLEDGLEKNKIPSMLIYTFVENSVKHHGVDTGQIKIEVSIQRITLEKKKYIEVCIEDNGQGFDKKTIDLIQRKEVIIDKRGLHHIGIYNIIQRLDILYENRAQIKFTNKTEQTGAVVIIDIPCDVEKR</sequence>
<evidence type="ECO:0000256" key="5">
    <source>
        <dbReference type="ARBA" id="ARBA00022692"/>
    </source>
</evidence>
<evidence type="ECO:0000256" key="1">
    <source>
        <dbReference type="ARBA" id="ARBA00004651"/>
    </source>
</evidence>
<dbReference type="SUPFAM" id="SSF55874">
    <property type="entry name" value="ATPase domain of HSP90 chaperone/DNA topoisomerase II/histidine kinase"/>
    <property type="match status" value="1"/>
</dbReference>
<dbReference type="PANTHER" id="PTHR34220:SF11">
    <property type="entry name" value="SENSOR PROTEIN KINASE HPTS"/>
    <property type="match status" value="1"/>
</dbReference>
<evidence type="ECO:0000256" key="10">
    <source>
        <dbReference type="ARBA" id="ARBA00023012"/>
    </source>
</evidence>